<organism evidence="2 3">
    <name type="scientific">Candidatus Syntropharchaeum caldarium</name>
    <dbReference type="NCBI Taxonomy" id="1838285"/>
    <lineage>
        <taxon>Archaea</taxon>
        <taxon>Methanobacteriati</taxon>
        <taxon>Methanobacteriota</taxon>
        <taxon>Stenosarchaea group</taxon>
        <taxon>Methanomicrobia</taxon>
        <taxon>Methanosarcinales</taxon>
        <taxon>ANME-2 cluster</taxon>
        <taxon>Candidatus Syntropharchaeum</taxon>
    </lineage>
</organism>
<keyword evidence="1" id="KW-1133">Transmembrane helix</keyword>
<proteinExistence type="predicted"/>
<dbReference type="InterPro" id="IPR055690">
    <property type="entry name" value="DUF7266"/>
</dbReference>
<feature type="transmembrane region" description="Helical" evidence="1">
    <location>
        <begin position="27"/>
        <end position="50"/>
    </location>
</feature>
<evidence type="ECO:0008006" key="4">
    <source>
        <dbReference type="Google" id="ProtNLM"/>
    </source>
</evidence>
<accession>A0A1F2PCL5</accession>
<comment type="caution">
    <text evidence="2">The sequence shown here is derived from an EMBL/GenBank/DDBJ whole genome shotgun (WGS) entry which is preliminary data.</text>
</comment>
<evidence type="ECO:0000256" key="1">
    <source>
        <dbReference type="SAM" id="Phobius"/>
    </source>
</evidence>
<dbReference type="EMBL" id="LYOS01000001">
    <property type="protein sequence ID" value="OFV68622.1"/>
    <property type="molecule type" value="Genomic_DNA"/>
</dbReference>
<evidence type="ECO:0000313" key="3">
    <source>
        <dbReference type="Proteomes" id="UP000186940"/>
    </source>
</evidence>
<dbReference type="Proteomes" id="UP000186940">
    <property type="component" value="Unassembled WGS sequence"/>
</dbReference>
<keyword evidence="1" id="KW-0812">Transmembrane</keyword>
<name>A0A1F2PCL5_9EURY</name>
<sequence length="157" mass="17128">MRWGRDEMKQKSGIINDEEAVSTTLGYLFMSGIAMIFLAIVMVSCVNMFVDNPARVVMRTGFTDVGNEISTKIVDIYIICPDNGTLTTDLTMPAEIGGEQYEVNAAIGSGQDQMIEVASDDGKVTMRMTINGIAESVSVTGSTMSGEWEHQIYYNSS</sequence>
<dbReference type="Pfam" id="PF23928">
    <property type="entry name" value="DUF7266"/>
    <property type="match status" value="1"/>
</dbReference>
<dbReference type="AlphaFoldDB" id="A0A1F2PCL5"/>
<dbReference type="STRING" id="1838285.SCAL_000298"/>
<gene>
    <name evidence="2" type="ORF">SCAL_000298</name>
</gene>
<reference evidence="2" key="1">
    <citation type="submission" date="2016-05" db="EMBL/GenBank/DDBJ databases">
        <title>Microbial consortia oxidize butane by reversing methanogenesis.</title>
        <authorList>
            <person name="Laso-Perez R."/>
            <person name="Richter M."/>
            <person name="Wegener G."/>
            <person name="Musat F."/>
        </authorList>
    </citation>
    <scope>NUCLEOTIDE SEQUENCE [LARGE SCALE GENOMIC DNA]</scope>
    <source>
        <strain evidence="2">BOX2</strain>
    </source>
</reference>
<protein>
    <recommendedName>
        <fullName evidence="4">Flagellin</fullName>
    </recommendedName>
</protein>
<keyword evidence="3" id="KW-1185">Reference proteome</keyword>
<evidence type="ECO:0000313" key="2">
    <source>
        <dbReference type="EMBL" id="OFV68622.1"/>
    </source>
</evidence>
<keyword evidence="1" id="KW-0472">Membrane</keyword>